<dbReference type="Proteomes" id="UP001552299">
    <property type="component" value="Unassembled WGS sequence"/>
</dbReference>
<protein>
    <submittedName>
        <fullName evidence="2">Uncharacterized protein</fullName>
    </submittedName>
</protein>
<keyword evidence="3" id="KW-1185">Reference proteome</keyword>
<feature type="region of interest" description="Disordered" evidence="1">
    <location>
        <begin position="369"/>
        <end position="404"/>
    </location>
</feature>
<sequence>MPCYLLSRRKSLCHLHLSALTNNKGFQCSHLQCPPAAIFSSFSLKNHPFHTVKRKPVEVLLHFKNLLLLQPFFFFPQSTIGKPADSYSRTSRTAVHLSQTSQPYKFVIPFLALKKYSCSNSNNRFEQAPTLGEQSGMTRGSEQSLEPPGRVERDKSLRQATRLELKCEEENPGLVADLEEVLRMNGWMELSGQQPGTSLMAGQQRSLAGTSWQQSGVSGQQEGSSLVSWTAKRSCRNFLTAILGKPGQQLVEMIGGIDDNFNAAFLYVQLEKEIVPSGSSSSSINGKSNQVSGCNEMFLTNKRTSSVIPKASPLGSPSSSASSSPKGRNVDAIFEISDTALVFERIEIPLLNLPPSSAKSLRIPAILGDLDTSDSSETPSTAVSEGSGTRLRSDGGLSGGGARKEATPQNWRVIVLVSSEISSLTPLLGDCGSSSVWTRSPDLSSFPGFVEGLCSLPSSSSPRREFTRDRASQDIVTALPPHRRSREI</sequence>
<comment type="caution">
    <text evidence="2">The sequence shown here is derived from an EMBL/GenBank/DDBJ whole genome shotgun (WGS) entry which is preliminary data.</text>
</comment>
<feature type="region of interest" description="Disordered" evidence="1">
    <location>
        <begin position="458"/>
        <end position="488"/>
    </location>
</feature>
<feature type="region of interest" description="Disordered" evidence="1">
    <location>
        <begin position="306"/>
        <end position="327"/>
    </location>
</feature>
<evidence type="ECO:0000313" key="2">
    <source>
        <dbReference type="EMBL" id="KAL0914559.1"/>
    </source>
</evidence>
<feature type="compositionally biased region" description="Polar residues" evidence="1">
    <location>
        <begin position="132"/>
        <end position="144"/>
    </location>
</feature>
<feature type="region of interest" description="Disordered" evidence="1">
    <location>
        <begin position="125"/>
        <end position="155"/>
    </location>
</feature>
<name>A0ABD0UPK3_DENTH</name>
<accession>A0ABD0UPK3</accession>
<feature type="compositionally biased region" description="Polar residues" evidence="1">
    <location>
        <begin position="373"/>
        <end position="384"/>
    </location>
</feature>
<reference evidence="2 3" key="1">
    <citation type="journal article" date="2024" name="Plant Biotechnol. J.">
        <title>Dendrobium thyrsiflorum genome and its molecular insights into genes involved in important horticultural traits.</title>
        <authorList>
            <person name="Chen B."/>
            <person name="Wang J.Y."/>
            <person name="Zheng P.J."/>
            <person name="Li K.L."/>
            <person name="Liang Y.M."/>
            <person name="Chen X.F."/>
            <person name="Zhang C."/>
            <person name="Zhao X."/>
            <person name="He X."/>
            <person name="Zhang G.Q."/>
            <person name="Liu Z.J."/>
            <person name="Xu Q."/>
        </authorList>
    </citation>
    <scope>NUCLEOTIDE SEQUENCE [LARGE SCALE GENOMIC DNA]</scope>
    <source>
        <strain evidence="2">GZMU011</strain>
    </source>
</reference>
<dbReference type="EMBL" id="JANQDX010000012">
    <property type="protein sequence ID" value="KAL0914559.1"/>
    <property type="molecule type" value="Genomic_DNA"/>
</dbReference>
<evidence type="ECO:0000313" key="3">
    <source>
        <dbReference type="Proteomes" id="UP001552299"/>
    </source>
</evidence>
<evidence type="ECO:0000256" key="1">
    <source>
        <dbReference type="SAM" id="MobiDB-lite"/>
    </source>
</evidence>
<feature type="compositionally biased region" description="Basic and acidic residues" evidence="1">
    <location>
        <begin position="462"/>
        <end position="472"/>
    </location>
</feature>
<gene>
    <name evidence="2" type="ORF">M5K25_014916</name>
</gene>
<proteinExistence type="predicted"/>
<organism evidence="2 3">
    <name type="scientific">Dendrobium thyrsiflorum</name>
    <name type="common">Pinecone-like raceme dendrobium</name>
    <name type="synonym">Orchid</name>
    <dbReference type="NCBI Taxonomy" id="117978"/>
    <lineage>
        <taxon>Eukaryota</taxon>
        <taxon>Viridiplantae</taxon>
        <taxon>Streptophyta</taxon>
        <taxon>Embryophyta</taxon>
        <taxon>Tracheophyta</taxon>
        <taxon>Spermatophyta</taxon>
        <taxon>Magnoliopsida</taxon>
        <taxon>Liliopsida</taxon>
        <taxon>Asparagales</taxon>
        <taxon>Orchidaceae</taxon>
        <taxon>Epidendroideae</taxon>
        <taxon>Malaxideae</taxon>
        <taxon>Dendrobiinae</taxon>
        <taxon>Dendrobium</taxon>
    </lineage>
</organism>
<dbReference type="AlphaFoldDB" id="A0ABD0UPK3"/>
<feature type="compositionally biased region" description="Low complexity" evidence="1">
    <location>
        <begin position="309"/>
        <end position="327"/>
    </location>
</feature>